<dbReference type="AlphaFoldDB" id="M2REF7"/>
<dbReference type="STRING" id="914234.M2REF7"/>
<dbReference type="InterPro" id="IPR045338">
    <property type="entry name" value="DUF6535"/>
</dbReference>
<dbReference type="Proteomes" id="UP000016930">
    <property type="component" value="Unassembled WGS sequence"/>
</dbReference>
<evidence type="ECO:0000313" key="3">
    <source>
        <dbReference type="EMBL" id="EMD37221.1"/>
    </source>
</evidence>
<feature type="transmembrane region" description="Helical" evidence="1">
    <location>
        <begin position="12"/>
        <end position="31"/>
    </location>
</feature>
<keyword evidence="1" id="KW-0812">Transmembrane</keyword>
<dbReference type="OrthoDB" id="3269725at2759"/>
<protein>
    <recommendedName>
        <fullName evidence="2">DUF6535 domain-containing protein</fullName>
    </recommendedName>
</protein>
<keyword evidence="1" id="KW-0472">Membrane</keyword>
<keyword evidence="4" id="KW-1185">Reference proteome</keyword>
<dbReference type="EMBL" id="KB445797">
    <property type="protein sequence ID" value="EMD37221.1"/>
    <property type="molecule type" value="Genomic_DNA"/>
</dbReference>
<keyword evidence="1" id="KW-1133">Transmembrane helix</keyword>
<gene>
    <name evidence="3" type="ORF">CERSUDRAFT_115116</name>
</gene>
<sequence>MFTGWQSDMDMLLIFAALYSAVLTAFIIETYPNLRPDDSQTTVPLLQAILLTLWSNDSAASAVASSVGAAFQAPSSAVRVNVFWSASLIMSVSVAFLAAPSWRSSGSITSRQAHALFL</sequence>
<evidence type="ECO:0000259" key="2">
    <source>
        <dbReference type="Pfam" id="PF20153"/>
    </source>
</evidence>
<dbReference type="HOGENOM" id="CLU_018688_2_0_1"/>
<feature type="transmembrane region" description="Helical" evidence="1">
    <location>
        <begin position="82"/>
        <end position="102"/>
    </location>
</feature>
<organism evidence="3 4">
    <name type="scientific">Ceriporiopsis subvermispora (strain B)</name>
    <name type="common">White-rot fungus</name>
    <name type="synonym">Gelatoporia subvermispora</name>
    <dbReference type="NCBI Taxonomy" id="914234"/>
    <lineage>
        <taxon>Eukaryota</taxon>
        <taxon>Fungi</taxon>
        <taxon>Dikarya</taxon>
        <taxon>Basidiomycota</taxon>
        <taxon>Agaricomycotina</taxon>
        <taxon>Agaricomycetes</taxon>
        <taxon>Polyporales</taxon>
        <taxon>Gelatoporiaceae</taxon>
        <taxon>Gelatoporia</taxon>
    </lineage>
</organism>
<feature type="domain" description="DUF6535" evidence="2">
    <location>
        <begin position="2"/>
        <end position="99"/>
    </location>
</feature>
<proteinExistence type="predicted"/>
<accession>M2REF7</accession>
<evidence type="ECO:0000256" key="1">
    <source>
        <dbReference type="SAM" id="Phobius"/>
    </source>
</evidence>
<dbReference type="Pfam" id="PF20153">
    <property type="entry name" value="DUF6535"/>
    <property type="match status" value="1"/>
</dbReference>
<reference evidence="3 4" key="1">
    <citation type="journal article" date="2012" name="Proc. Natl. Acad. Sci. U.S.A.">
        <title>Comparative genomics of Ceriporiopsis subvermispora and Phanerochaete chrysosporium provide insight into selective ligninolysis.</title>
        <authorList>
            <person name="Fernandez-Fueyo E."/>
            <person name="Ruiz-Duenas F.J."/>
            <person name="Ferreira P."/>
            <person name="Floudas D."/>
            <person name="Hibbett D.S."/>
            <person name="Canessa P."/>
            <person name="Larrondo L.F."/>
            <person name="James T.Y."/>
            <person name="Seelenfreund D."/>
            <person name="Lobos S."/>
            <person name="Polanco R."/>
            <person name="Tello M."/>
            <person name="Honda Y."/>
            <person name="Watanabe T."/>
            <person name="Watanabe T."/>
            <person name="Ryu J.S."/>
            <person name="Kubicek C.P."/>
            <person name="Schmoll M."/>
            <person name="Gaskell J."/>
            <person name="Hammel K.E."/>
            <person name="St John F.J."/>
            <person name="Vanden Wymelenberg A."/>
            <person name="Sabat G."/>
            <person name="Splinter BonDurant S."/>
            <person name="Syed K."/>
            <person name="Yadav J.S."/>
            <person name="Doddapaneni H."/>
            <person name="Subramanian V."/>
            <person name="Lavin J.L."/>
            <person name="Oguiza J.A."/>
            <person name="Perez G."/>
            <person name="Pisabarro A.G."/>
            <person name="Ramirez L."/>
            <person name="Santoyo F."/>
            <person name="Master E."/>
            <person name="Coutinho P.M."/>
            <person name="Henrissat B."/>
            <person name="Lombard V."/>
            <person name="Magnuson J.K."/>
            <person name="Kuees U."/>
            <person name="Hori C."/>
            <person name="Igarashi K."/>
            <person name="Samejima M."/>
            <person name="Held B.W."/>
            <person name="Barry K.W."/>
            <person name="LaButti K.M."/>
            <person name="Lapidus A."/>
            <person name="Lindquist E.A."/>
            <person name="Lucas S.M."/>
            <person name="Riley R."/>
            <person name="Salamov A.A."/>
            <person name="Hoffmeister D."/>
            <person name="Schwenk D."/>
            <person name="Hadar Y."/>
            <person name="Yarden O."/>
            <person name="de Vries R.P."/>
            <person name="Wiebenga A."/>
            <person name="Stenlid J."/>
            <person name="Eastwood D."/>
            <person name="Grigoriev I.V."/>
            <person name="Berka R.M."/>
            <person name="Blanchette R.A."/>
            <person name="Kersten P."/>
            <person name="Martinez A.T."/>
            <person name="Vicuna R."/>
            <person name="Cullen D."/>
        </authorList>
    </citation>
    <scope>NUCLEOTIDE SEQUENCE [LARGE SCALE GENOMIC DNA]</scope>
    <source>
        <strain evidence="3 4">B</strain>
    </source>
</reference>
<name>M2REF7_CERS8</name>
<evidence type="ECO:0000313" key="4">
    <source>
        <dbReference type="Proteomes" id="UP000016930"/>
    </source>
</evidence>